<comment type="function">
    <text evidence="8">Cleaves peptide bonds on the C-terminal side of prolyl residues within peptides that are up to approximately 30 amino acids long. Has an absolute requirement for an X-Pro bond in the trans configuration immediately preceding the Pro-Y scissible bond.</text>
</comment>
<evidence type="ECO:0000256" key="1">
    <source>
        <dbReference type="ARBA" id="ARBA00004418"/>
    </source>
</evidence>
<dbReference type="RefSeq" id="WP_055424504.1">
    <property type="nucleotide sequence ID" value="NZ_FCOR01000001.1"/>
</dbReference>
<dbReference type="InterPro" id="IPR051543">
    <property type="entry name" value="Serine_Peptidase_S9A"/>
</dbReference>
<comment type="similarity">
    <text evidence="2">Belongs to the peptidase S9A family.</text>
</comment>
<gene>
    <name evidence="12" type="ORF">Ga0061079_10178</name>
</gene>
<organism evidence="12 13">
    <name type="scientific">Apibacter mensalis</name>
    <dbReference type="NCBI Taxonomy" id="1586267"/>
    <lineage>
        <taxon>Bacteria</taxon>
        <taxon>Pseudomonadati</taxon>
        <taxon>Bacteroidota</taxon>
        <taxon>Flavobacteriia</taxon>
        <taxon>Flavobacteriales</taxon>
        <taxon>Weeksellaceae</taxon>
        <taxon>Apibacter</taxon>
    </lineage>
</organism>
<keyword evidence="7" id="KW-0720">Serine protease</keyword>
<protein>
    <recommendedName>
        <fullName evidence="9">Proline-specific endopeptidase</fullName>
    </recommendedName>
</protein>
<evidence type="ECO:0000256" key="2">
    <source>
        <dbReference type="ARBA" id="ARBA00005228"/>
    </source>
</evidence>
<dbReference type="PANTHER" id="PTHR11757">
    <property type="entry name" value="PROTEASE FAMILY S9A OLIGOPEPTIDASE"/>
    <property type="match status" value="1"/>
</dbReference>
<keyword evidence="6" id="KW-0378">Hydrolase</keyword>
<evidence type="ECO:0000256" key="8">
    <source>
        <dbReference type="ARBA" id="ARBA00060121"/>
    </source>
</evidence>
<name>A0A0X3ALP6_9FLAO</name>
<evidence type="ECO:0000313" key="12">
    <source>
        <dbReference type="EMBL" id="CVK15266.1"/>
    </source>
</evidence>
<accession>A0A0X3ALP6</accession>
<evidence type="ECO:0000256" key="4">
    <source>
        <dbReference type="ARBA" id="ARBA00022729"/>
    </source>
</evidence>
<dbReference type="Pfam" id="PF02897">
    <property type="entry name" value="Peptidase_S9_N"/>
    <property type="match status" value="1"/>
</dbReference>
<keyword evidence="4" id="KW-0732">Signal</keyword>
<keyword evidence="13" id="KW-1185">Reference proteome</keyword>
<dbReference type="InterPro" id="IPR002470">
    <property type="entry name" value="Peptidase_S9A"/>
</dbReference>
<dbReference type="Gene3D" id="3.40.50.1820">
    <property type="entry name" value="alpha/beta hydrolase"/>
    <property type="match status" value="1"/>
</dbReference>
<dbReference type="FunFam" id="3.40.50.1820:FF:000005">
    <property type="entry name" value="Prolyl endopeptidase"/>
    <property type="match status" value="1"/>
</dbReference>
<dbReference type="GO" id="GO:0006508">
    <property type="term" value="P:proteolysis"/>
    <property type="evidence" value="ECO:0007669"/>
    <property type="project" value="UniProtKB-KW"/>
</dbReference>
<evidence type="ECO:0000256" key="7">
    <source>
        <dbReference type="ARBA" id="ARBA00022825"/>
    </source>
</evidence>
<comment type="subcellular location">
    <subcellularLocation>
        <location evidence="1">Periplasm</location>
    </subcellularLocation>
</comment>
<dbReference type="InterPro" id="IPR001375">
    <property type="entry name" value="Peptidase_S9_cat"/>
</dbReference>
<dbReference type="STRING" id="1586267.GCA_001418685_00078"/>
<reference evidence="12 13" key="1">
    <citation type="submission" date="2016-01" db="EMBL/GenBank/DDBJ databases">
        <authorList>
            <person name="McClelland M."/>
            <person name="Jain A."/>
            <person name="Saraogi P."/>
            <person name="Mendelson R."/>
            <person name="Westerman R."/>
            <person name="SanMiguel P."/>
            <person name="Csonka L."/>
        </authorList>
    </citation>
    <scope>NUCLEOTIDE SEQUENCE [LARGE SCALE GENOMIC DNA]</scope>
    <source>
        <strain evidence="12 13">R-53146</strain>
    </source>
</reference>
<dbReference type="InterPro" id="IPR029058">
    <property type="entry name" value="AB_hydrolase_fold"/>
</dbReference>
<evidence type="ECO:0000313" key="13">
    <source>
        <dbReference type="Proteomes" id="UP000182761"/>
    </source>
</evidence>
<dbReference type="GO" id="GO:0042597">
    <property type="term" value="C:periplasmic space"/>
    <property type="evidence" value="ECO:0007669"/>
    <property type="project" value="UniProtKB-SubCell"/>
</dbReference>
<keyword evidence="3" id="KW-0645">Protease</keyword>
<feature type="domain" description="Peptidase S9A N-terminal" evidence="11">
    <location>
        <begin position="14"/>
        <end position="404"/>
    </location>
</feature>
<dbReference type="SUPFAM" id="SSF53474">
    <property type="entry name" value="alpha/beta-Hydrolases"/>
    <property type="match status" value="1"/>
</dbReference>
<evidence type="ECO:0000256" key="5">
    <source>
        <dbReference type="ARBA" id="ARBA00022764"/>
    </source>
</evidence>
<dbReference type="Pfam" id="PF00326">
    <property type="entry name" value="Peptidase_S9"/>
    <property type="match status" value="1"/>
</dbReference>
<evidence type="ECO:0000256" key="6">
    <source>
        <dbReference type="ARBA" id="ARBA00022801"/>
    </source>
</evidence>
<dbReference type="EMBL" id="FCOR01000001">
    <property type="protein sequence ID" value="CVK15266.1"/>
    <property type="molecule type" value="Genomic_DNA"/>
</dbReference>
<evidence type="ECO:0000259" key="10">
    <source>
        <dbReference type="Pfam" id="PF00326"/>
    </source>
</evidence>
<keyword evidence="5" id="KW-0574">Periplasm</keyword>
<dbReference type="AlphaFoldDB" id="A0A0X3ALP6"/>
<dbReference type="PANTHER" id="PTHR11757:SF19">
    <property type="entry name" value="PROLYL ENDOPEPTIDASE-LIKE"/>
    <property type="match status" value="1"/>
</dbReference>
<evidence type="ECO:0000256" key="3">
    <source>
        <dbReference type="ARBA" id="ARBA00022670"/>
    </source>
</evidence>
<dbReference type="OrthoDB" id="9801421at2"/>
<evidence type="ECO:0000256" key="9">
    <source>
        <dbReference type="ARBA" id="ARBA00081187"/>
    </source>
</evidence>
<dbReference type="GO" id="GO:0004252">
    <property type="term" value="F:serine-type endopeptidase activity"/>
    <property type="evidence" value="ECO:0007669"/>
    <property type="project" value="InterPro"/>
</dbReference>
<dbReference type="Proteomes" id="UP000182761">
    <property type="component" value="Unassembled WGS sequence"/>
</dbReference>
<dbReference type="Gene3D" id="2.130.10.120">
    <property type="entry name" value="Prolyl oligopeptidase, N-terminal domain"/>
    <property type="match status" value="1"/>
</dbReference>
<proteinExistence type="inferred from homology"/>
<dbReference type="SUPFAM" id="SSF50993">
    <property type="entry name" value="Peptidase/esterase 'gauge' domain"/>
    <property type="match status" value="1"/>
</dbReference>
<evidence type="ECO:0000259" key="11">
    <source>
        <dbReference type="Pfam" id="PF02897"/>
    </source>
</evidence>
<dbReference type="InterPro" id="IPR023302">
    <property type="entry name" value="Pept_S9A_N"/>
</dbReference>
<feature type="domain" description="Peptidase S9 prolyl oligopeptidase catalytic" evidence="10">
    <location>
        <begin position="464"/>
        <end position="673"/>
    </location>
</feature>
<sequence>MEAPIAKKISKKLITHNDIRIDNYYWLNDRENPEVIKYLEAENAYTKEQMKSTEHLQNELFEEMKSRIKEEDQSAPYKFNQYWYATKYIKGGEYPIYIRKKESLDAKEEIMFDVNEMAIGHKFYQIGSVSVSPDNTMACYSVDTVSRRIYTIRIKNLITGELLSDELKDTTGNVVWANDNRTIFYSVQDPKTLRSSKIYKHILGTTQKEDQLIFEEYDETFNVYVTKTKSLKYIIIGSGSTLTDEYRFIPADNPGAEWKIFQERIRGLEYSFDHYEGFFYILTNKDGATNFKIMKTPITDTAIENWIEVIPHNEKILLEGFELFKNYLVTEERERGLTHIKIKSWDHSVNYEIPFEEEVYTVGTSVNRDFDTEIIRYRYTSMTTPWSDIDFNMHTKEKKVLKEQEILGNFNKDNYVTKRMWAQSRDGVKIPLSLVMKKNTQPSKNTPLLLYAYGAYGYSMDATFSSIRLSLLDRGFIYVIAHVRGGEDLGRPWYEDGKMLKKKNTFFDFIDSAKYLIDKGYTSSDHLYANGGSAGGLLIGTVINYSPKLFHGVVADVPFVDVITTMLDESIPLTTGEYDEWGNPNEIEYYTYMKSYSPYDNVENQDYPHMLVTTGLHDSQVQYWEPAKWVAKLRDMKTDSNLLLLQTNMDAGHGGSSGRFESLKEVALEYAFYLFLEKKLN</sequence>
<dbReference type="PRINTS" id="PR00862">
    <property type="entry name" value="PROLIGOPTASE"/>
</dbReference>